<evidence type="ECO:0000256" key="1">
    <source>
        <dbReference type="SAM" id="Coils"/>
    </source>
</evidence>
<dbReference type="GO" id="GO:0032259">
    <property type="term" value="P:methylation"/>
    <property type="evidence" value="ECO:0007669"/>
    <property type="project" value="UniProtKB-KW"/>
</dbReference>
<reference evidence="3 4" key="1">
    <citation type="submission" date="2017-08" db="EMBL/GenBank/DDBJ databases">
        <title>Draft genome sequence of filamentous cyanobacterium Calothrix elsteri CCALA 953.</title>
        <authorList>
            <person name="Gagunashvili A.N."/>
            <person name="Elster J."/>
            <person name="Andresson O.S."/>
        </authorList>
    </citation>
    <scope>NUCLEOTIDE SEQUENCE [LARGE SCALE GENOMIC DNA]</scope>
    <source>
        <strain evidence="3 4">CCALA 953</strain>
    </source>
</reference>
<evidence type="ECO:0000313" key="3">
    <source>
        <dbReference type="EMBL" id="PAX53271.1"/>
    </source>
</evidence>
<accession>A0A2A2THV9</accession>
<dbReference type="EMBL" id="NTFS01000156">
    <property type="protein sequence ID" value="PAX53271.1"/>
    <property type="molecule type" value="Genomic_DNA"/>
</dbReference>
<keyword evidence="4" id="KW-1185">Reference proteome</keyword>
<dbReference type="Pfam" id="PF13847">
    <property type="entry name" value="Methyltransf_31"/>
    <property type="match status" value="1"/>
</dbReference>
<dbReference type="PANTHER" id="PTHR43591:SF24">
    <property type="entry name" value="2-METHOXY-6-POLYPRENYL-1,4-BENZOQUINOL METHYLASE, MITOCHONDRIAL"/>
    <property type="match status" value="1"/>
</dbReference>
<comment type="caution">
    <text evidence="3">The sequence shown here is derived from an EMBL/GenBank/DDBJ whole genome shotgun (WGS) entry which is preliminary data.</text>
</comment>
<dbReference type="SUPFAM" id="SSF53335">
    <property type="entry name" value="S-adenosyl-L-methionine-dependent methyltransferases"/>
    <property type="match status" value="1"/>
</dbReference>
<dbReference type="OrthoDB" id="9778766at2"/>
<dbReference type="InterPro" id="IPR029063">
    <property type="entry name" value="SAM-dependent_MTases_sf"/>
</dbReference>
<feature type="coiled-coil region" evidence="1">
    <location>
        <begin position="72"/>
        <end position="103"/>
    </location>
</feature>
<evidence type="ECO:0000259" key="2">
    <source>
        <dbReference type="Pfam" id="PF13847"/>
    </source>
</evidence>
<keyword evidence="3" id="KW-0808">Transferase</keyword>
<keyword evidence="1" id="KW-0175">Coiled coil</keyword>
<dbReference type="GO" id="GO:0008757">
    <property type="term" value="F:S-adenosylmethionine-dependent methyltransferase activity"/>
    <property type="evidence" value="ECO:0007669"/>
    <property type="project" value="InterPro"/>
</dbReference>
<dbReference type="RefSeq" id="WP_095722448.1">
    <property type="nucleotide sequence ID" value="NZ_NTFS01000156.1"/>
</dbReference>
<dbReference type="Gene3D" id="3.40.50.150">
    <property type="entry name" value="Vaccinia Virus protein VP39"/>
    <property type="match status" value="1"/>
</dbReference>
<sequence>MDRILEPEVMDTWEESVAYDGMDFNDINTAFANDAIAIASNHPILVLDAGTGPGRIPLIMAQMRPKWKFVAVDLAESMLEIARQNLQKVLNQTANQKTNLQEQIRFELVDVKNLPYHDGEFDLIVSNSLIHHLPEPSTFFEEIKRVLKPNGAIFIRDLFRPANMETLNALVDSIGSEYDLHQKQLFRDSLHAALSINEVKILIDEAGLENVDIYQNSDRHWTAKRS</sequence>
<name>A0A2A2THV9_9CYAN</name>
<feature type="domain" description="Methyltransferase" evidence="2">
    <location>
        <begin position="46"/>
        <end position="167"/>
    </location>
</feature>
<dbReference type="CDD" id="cd02440">
    <property type="entry name" value="AdoMet_MTases"/>
    <property type="match status" value="1"/>
</dbReference>
<dbReference type="Proteomes" id="UP000218238">
    <property type="component" value="Unassembled WGS sequence"/>
</dbReference>
<organism evidence="3 4">
    <name type="scientific">Brunnivagina elsteri CCALA 953</name>
    <dbReference type="NCBI Taxonomy" id="987040"/>
    <lineage>
        <taxon>Bacteria</taxon>
        <taxon>Bacillati</taxon>
        <taxon>Cyanobacteriota</taxon>
        <taxon>Cyanophyceae</taxon>
        <taxon>Nostocales</taxon>
        <taxon>Calotrichaceae</taxon>
        <taxon>Brunnivagina</taxon>
    </lineage>
</organism>
<protein>
    <submittedName>
        <fullName evidence="3">SAM-dependent methyltransferase</fullName>
    </submittedName>
</protein>
<keyword evidence="3" id="KW-0489">Methyltransferase</keyword>
<evidence type="ECO:0000313" key="4">
    <source>
        <dbReference type="Proteomes" id="UP000218238"/>
    </source>
</evidence>
<gene>
    <name evidence="3" type="ORF">CK510_14900</name>
</gene>
<dbReference type="AlphaFoldDB" id="A0A2A2THV9"/>
<dbReference type="InterPro" id="IPR025714">
    <property type="entry name" value="Methyltranfer_dom"/>
</dbReference>
<proteinExistence type="predicted"/>
<dbReference type="PANTHER" id="PTHR43591">
    <property type="entry name" value="METHYLTRANSFERASE"/>
    <property type="match status" value="1"/>
</dbReference>